<reference evidence="3" key="1">
    <citation type="submission" date="2015-03" db="EMBL/GenBank/DDBJ databases">
        <authorList>
            <consortium name="Pathogen Informatics"/>
        </authorList>
    </citation>
    <scope>NUCLEOTIDE SEQUENCE [LARGE SCALE GENOMIC DNA]</scope>
    <source>
        <strain evidence="3">NCTC11134</strain>
    </source>
</reference>
<gene>
    <name evidence="2" type="ORF">ERS450000_01711</name>
</gene>
<feature type="region of interest" description="Disordered" evidence="1">
    <location>
        <begin position="307"/>
        <end position="430"/>
    </location>
</feature>
<evidence type="ECO:0000313" key="3">
    <source>
        <dbReference type="Proteomes" id="UP000057820"/>
    </source>
</evidence>
<dbReference type="RefSeq" id="WP_060591784.1">
    <property type="nucleotide sequence ID" value="NZ_CAACYE020000001.1"/>
</dbReference>
<feature type="compositionally biased region" description="Low complexity" evidence="1">
    <location>
        <begin position="339"/>
        <end position="352"/>
    </location>
</feature>
<accession>A0A0H5NKX2</accession>
<dbReference type="AlphaFoldDB" id="A0A0H5NKX2"/>
<evidence type="ECO:0000313" key="2">
    <source>
        <dbReference type="EMBL" id="CRY76163.1"/>
    </source>
</evidence>
<proteinExistence type="predicted"/>
<protein>
    <submittedName>
        <fullName evidence="2">Uncharacterized protein</fullName>
    </submittedName>
</protein>
<dbReference type="KEGG" id="nfr:ERS450000_01711"/>
<sequence>MRTLTGLRRRRPENAANDTVSVTPDPAADPPMIAALVQPMLALRASLGSGATLPDRGITTALSAAANRAADSEAPHRDGLHALESTWTSTGADAAVPALRTTQTQLGEISDRGPAYLSVLADAQATSARAARKVDQIIADFRADARVILANAGSAPETDAVIDRAATALREAITTVTAARTEMDGHTGRLDAMGPLTVTTPAGVTGQGGIGGTSTPVTYFANTPSTGYPTTTADGQPLDPALIAQLQLQQQLVSAGVQLGTAAITAGVDIGTHLIDKIVEVGTHAMDTVAASADKAIDKAIPELLNPGSTTNNGAGGQSGGAPSKLIDFGGGTGPSSSAPLMAAPGTAAPAPKTDPPPAEEPEPEPPAGESVPAPEPETPLAQAPFAAEPAPEPPTHQPGTTGGMAMPPAVGGDQDRRPRDGQLGVTVPASEILPETVTVPAAVIGDFGDDAL</sequence>
<name>A0A0H5NKX2_NOCFR</name>
<organism evidence="2 3">
    <name type="scientific">Nocardia farcinica</name>
    <dbReference type="NCBI Taxonomy" id="37329"/>
    <lineage>
        <taxon>Bacteria</taxon>
        <taxon>Bacillati</taxon>
        <taxon>Actinomycetota</taxon>
        <taxon>Actinomycetes</taxon>
        <taxon>Mycobacteriales</taxon>
        <taxon>Nocardiaceae</taxon>
        <taxon>Nocardia</taxon>
    </lineage>
</organism>
<dbReference type="Proteomes" id="UP000057820">
    <property type="component" value="Chromosome 1"/>
</dbReference>
<evidence type="ECO:0000256" key="1">
    <source>
        <dbReference type="SAM" id="MobiDB-lite"/>
    </source>
</evidence>
<feature type="region of interest" description="Disordered" evidence="1">
    <location>
        <begin position="1"/>
        <end position="29"/>
    </location>
</feature>
<dbReference type="EMBL" id="LN868938">
    <property type="protein sequence ID" value="CRY76163.1"/>
    <property type="molecule type" value="Genomic_DNA"/>
</dbReference>